<dbReference type="InterPro" id="IPR022655">
    <property type="entry name" value="DUF1553"/>
</dbReference>
<dbReference type="Gene3D" id="2.60.40.1080">
    <property type="match status" value="1"/>
</dbReference>
<protein>
    <recommendedName>
        <fullName evidence="5">Cell surface protein</fullName>
    </recommendedName>
</protein>
<accession>A0A518AZ07</accession>
<feature type="domain" description="DUF1549" evidence="1">
    <location>
        <begin position="247"/>
        <end position="438"/>
    </location>
</feature>
<dbReference type="KEGG" id="knv:Pan216_07940"/>
<name>A0A518AZ07_9BACT</name>
<sequence>MLKRMTTAQHLGWWSTLFILPLAITSASYAEEKPAAAPSFRQDVMPVLFRAGCNSGTCHGAARGKDGFMLSLFGYDPKGDYFRITEEMIGRRVNTAVPEESLLLRKAIGAVPHTGGKLFDQQSEYYETLLRWIEAGAPDDDGEVPETVGLELSQDRFVFDKAGMEAHLRVTALASDGGRRDVTSLARFHSNNGSVADIGNDGRLVAHGAGDTHVFARFNRFTIGAEVIVLPPGKDFKWPNPPAANYIDELVFDRLQKLRIVPSELCDDETFLRRVTLDLVGRPPSVEEYRAFMTDTRSDKRARKIDELIADDAFADVWTTIWAEQLRIMGGNYAPVGTHIKAADAFYEWIRTQLRNDRPLNEFVEEMVSASGSNLINGPSNLYTMLIHGPRFQPKAFAADFSQVFLGIQIQCAECHNHPFDRWTMDDYYGFVSFFTGMKRKPGVEPREQRIFYDTSAPPAKHLVDSRPMPAKTLGAIDPVTQGGDPRQELARWLTSPKNEMFSRNLANRIWAQLIGRGVIEPVDDIRVSNPPTNGPLLDALSERLVQSGFSLRALVRDICNSRVYQLSAQPNDSNKQDSRQFSHAHLRRLRADVLMDSVVAVTGVERGFSGFPGGTRAIDVYPRVGGDTSGPHYGDQFFETFGRSSRATICACETKSEPTLSQTLHLSVGNTVGPRLAAGGLIKEMVTESSTPEEALERLFVLALSRKPTSEETASMLELLGDRTKDPKVYEDIFWGLLNSTEFTFNH</sequence>
<dbReference type="PANTHER" id="PTHR35889">
    <property type="entry name" value="CYCLOINULO-OLIGOSACCHARIDE FRUCTANOTRANSFERASE-RELATED"/>
    <property type="match status" value="1"/>
</dbReference>
<dbReference type="AlphaFoldDB" id="A0A518AZ07"/>
<dbReference type="Pfam" id="PF07583">
    <property type="entry name" value="PSCyt2"/>
    <property type="match status" value="1"/>
</dbReference>
<dbReference type="InterPro" id="IPR011444">
    <property type="entry name" value="DUF1549"/>
</dbReference>
<evidence type="ECO:0000259" key="2">
    <source>
        <dbReference type="Pfam" id="PF07587"/>
    </source>
</evidence>
<evidence type="ECO:0000259" key="1">
    <source>
        <dbReference type="Pfam" id="PF07583"/>
    </source>
</evidence>
<proteinExistence type="predicted"/>
<dbReference type="EMBL" id="CP036279">
    <property type="protein sequence ID" value="QDU59958.1"/>
    <property type="molecule type" value="Genomic_DNA"/>
</dbReference>
<dbReference type="Pfam" id="PF07587">
    <property type="entry name" value="PSD1"/>
    <property type="match status" value="1"/>
</dbReference>
<reference evidence="3 4" key="1">
    <citation type="submission" date="2019-02" db="EMBL/GenBank/DDBJ databases">
        <title>Deep-cultivation of Planctomycetes and their phenomic and genomic characterization uncovers novel biology.</title>
        <authorList>
            <person name="Wiegand S."/>
            <person name="Jogler M."/>
            <person name="Boedeker C."/>
            <person name="Pinto D."/>
            <person name="Vollmers J."/>
            <person name="Rivas-Marin E."/>
            <person name="Kohn T."/>
            <person name="Peeters S.H."/>
            <person name="Heuer A."/>
            <person name="Rast P."/>
            <person name="Oberbeckmann S."/>
            <person name="Bunk B."/>
            <person name="Jeske O."/>
            <person name="Meyerdierks A."/>
            <person name="Storesund J.E."/>
            <person name="Kallscheuer N."/>
            <person name="Luecker S."/>
            <person name="Lage O.M."/>
            <person name="Pohl T."/>
            <person name="Merkel B.J."/>
            <person name="Hornburger P."/>
            <person name="Mueller R.-W."/>
            <person name="Bruemmer F."/>
            <person name="Labrenz M."/>
            <person name="Spormann A.M."/>
            <person name="Op den Camp H."/>
            <person name="Overmann J."/>
            <person name="Amann R."/>
            <person name="Jetten M.S.M."/>
            <person name="Mascher T."/>
            <person name="Medema M.H."/>
            <person name="Devos D.P."/>
            <person name="Kaster A.-K."/>
            <person name="Ovreas L."/>
            <person name="Rohde M."/>
            <person name="Galperin M.Y."/>
            <person name="Jogler C."/>
        </authorList>
    </citation>
    <scope>NUCLEOTIDE SEQUENCE [LARGE SCALE GENOMIC DNA]</scope>
    <source>
        <strain evidence="3 4">Pan216</strain>
    </source>
</reference>
<feature type="domain" description="DUF1553" evidence="2">
    <location>
        <begin position="487"/>
        <end position="604"/>
    </location>
</feature>
<dbReference type="RefSeq" id="WP_419193228.1">
    <property type="nucleotide sequence ID" value="NZ_CP036279.1"/>
</dbReference>
<evidence type="ECO:0000313" key="3">
    <source>
        <dbReference type="EMBL" id="QDU59958.1"/>
    </source>
</evidence>
<evidence type="ECO:0008006" key="5">
    <source>
        <dbReference type="Google" id="ProtNLM"/>
    </source>
</evidence>
<organism evidence="3 4">
    <name type="scientific">Kolteria novifilia</name>
    <dbReference type="NCBI Taxonomy" id="2527975"/>
    <lineage>
        <taxon>Bacteria</taxon>
        <taxon>Pseudomonadati</taxon>
        <taxon>Planctomycetota</taxon>
        <taxon>Planctomycetia</taxon>
        <taxon>Kolteriales</taxon>
        <taxon>Kolteriaceae</taxon>
        <taxon>Kolteria</taxon>
    </lineage>
</organism>
<evidence type="ECO:0000313" key="4">
    <source>
        <dbReference type="Proteomes" id="UP000317093"/>
    </source>
</evidence>
<dbReference type="Proteomes" id="UP000317093">
    <property type="component" value="Chromosome"/>
</dbReference>
<keyword evidence="4" id="KW-1185">Reference proteome</keyword>
<dbReference type="PANTHER" id="PTHR35889:SF3">
    <property type="entry name" value="F-BOX DOMAIN-CONTAINING PROTEIN"/>
    <property type="match status" value="1"/>
</dbReference>
<gene>
    <name evidence="3" type="ORF">Pan216_07940</name>
</gene>